<gene>
    <name evidence="2" type="ORF">APQ99_01500</name>
    <name evidence="1" type="ORF">HBSAL_01825</name>
</gene>
<keyword evidence="2" id="KW-0966">Cell projection</keyword>
<reference evidence="1 3" key="1">
    <citation type="journal article" date="2019" name="Microbiol. Resour. Announc.">
        <title>The Genome Sequence of the Halobacterium salinarum Type Strain Is Closely Related to That of Laboratory Strains NRC-1 and R1.</title>
        <authorList>
            <person name="Pfeiffer F."/>
            <person name="Marchfelder A."/>
            <person name="Habermann B."/>
            <person name="Dyall-Smith M.L."/>
        </authorList>
    </citation>
    <scope>NUCLEOTIDE SEQUENCE [LARGE SCALE GENOMIC DNA]</scope>
    <source>
        <strain evidence="1">91-R6</strain>
        <strain evidence="3">ATCC 33171 / DSM 3754 / JCM 8978 / NBRC 102687 / NCIMB 764 / 91-R6</strain>
    </source>
</reference>
<sequence>MTRGQSAVVGVAVLVAATVVAVAALTASVGTVVTEHAAAADSRRVAADLRTALHPARTTGTTTGRVAFARGRLALQPRDVRVLNETGPVATVHANALRFSTGRHTVTYLAGGVLTSATARTTWDAPVAVRADADSLVVGVPALRGSVSIAAGRTARGDGAARWTLRSTVTHRRRRLGAGRYRIAIETTHTDAVSARLAAAGATATTVRAFDDDGVPSVVAAIPGRPTGTLLVHETTVSVS</sequence>
<reference evidence="2 4" key="2">
    <citation type="submission" date="2019-07" db="EMBL/GenBank/DDBJ databases">
        <title>Genomic Encyclopedia of Archaeal and Bacterial Type Strains, Phase II (KMG-II): from individual species to whole genera.</title>
        <authorList>
            <person name="Goeker M."/>
        </authorList>
    </citation>
    <scope>NUCLEOTIDE SEQUENCE [LARGE SCALE GENOMIC DNA]</scope>
    <source>
        <strain evidence="2 4">DSM 3754</strain>
    </source>
</reference>
<evidence type="ECO:0000313" key="3">
    <source>
        <dbReference type="Proteomes" id="UP000296216"/>
    </source>
</evidence>
<dbReference type="EMBL" id="VRYN01000002">
    <property type="protein sequence ID" value="TYO76858.1"/>
    <property type="molecule type" value="Genomic_DNA"/>
</dbReference>
<dbReference type="GeneID" id="68693174"/>
<evidence type="ECO:0000313" key="4">
    <source>
        <dbReference type="Proteomes" id="UP000323075"/>
    </source>
</evidence>
<evidence type="ECO:0000313" key="1">
    <source>
        <dbReference type="EMBL" id="QCC44096.1"/>
    </source>
</evidence>
<evidence type="ECO:0000313" key="2">
    <source>
        <dbReference type="EMBL" id="TYO76858.1"/>
    </source>
</evidence>
<name>A0A4D6GSI0_HALS9</name>
<dbReference type="Proteomes" id="UP000296216">
    <property type="component" value="Chromosome"/>
</dbReference>
<reference evidence="1" key="3">
    <citation type="journal article" name="MicrobiologyOpen">
        <title>Whole-genome comparison between the type strain of Halobacterium salinarum (DSM 3754(T)) and the laboratory strains R1 and NRC-1.</title>
        <authorList>
            <person name="Pfeiffer F."/>
            <person name="Losensky G."/>
            <person name="Marchfelder A."/>
            <person name="Habermann B."/>
            <person name="Dyall-Smith M."/>
        </authorList>
    </citation>
    <scope>NUCLEOTIDE SEQUENCE</scope>
    <source>
        <strain evidence="1">91-R6</strain>
    </source>
</reference>
<dbReference type="Proteomes" id="UP000323075">
    <property type="component" value="Unassembled WGS sequence"/>
</dbReference>
<keyword evidence="2" id="KW-0969">Cilium</keyword>
<accession>A0A4D6GSI0</accession>
<dbReference type="InterPro" id="IPR013373">
    <property type="entry name" value="Flagellin/pilin_N_arc"/>
</dbReference>
<organism evidence="1 3">
    <name type="scientific">Halobacterium salinarum (strain ATCC 33171 / DSM 3754 / JCM 8978 / NBRC 102687 / NCIMB 764 / 91-R6)</name>
    <dbReference type="NCBI Taxonomy" id="2597657"/>
    <lineage>
        <taxon>Archaea</taxon>
        <taxon>Methanobacteriati</taxon>
        <taxon>Methanobacteriota</taxon>
        <taxon>Stenosarchaea group</taxon>
        <taxon>Halobacteria</taxon>
        <taxon>Halobacteriales</taxon>
        <taxon>Halobacteriaceae</taxon>
        <taxon>Halobacterium</taxon>
    </lineage>
</organism>
<dbReference type="NCBIfam" id="TIGR02537">
    <property type="entry name" value="arch_flag_Nterm"/>
    <property type="match status" value="1"/>
</dbReference>
<dbReference type="AlphaFoldDB" id="A0A4D6GSI0"/>
<protein>
    <submittedName>
        <fullName evidence="2">Flagellin N-terminal-like domain-containing protein</fullName>
    </submittedName>
    <submittedName>
        <fullName evidence="1">Putative secreted glycoprotein</fullName>
    </submittedName>
</protein>
<dbReference type="InterPro" id="IPR055713">
    <property type="entry name" value="DUF7289"/>
</dbReference>
<keyword evidence="2" id="KW-0282">Flagellum</keyword>
<dbReference type="EMBL" id="CP038631">
    <property type="protein sequence ID" value="QCC44096.1"/>
    <property type="molecule type" value="Genomic_DNA"/>
</dbReference>
<dbReference type="RefSeq" id="WP_010902107.1">
    <property type="nucleotide sequence ID" value="NZ_VRYN01000002.1"/>
</dbReference>
<proteinExistence type="predicted"/>
<dbReference type="Pfam" id="PF23960">
    <property type="entry name" value="DUF7289"/>
    <property type="match status" value="1"/>
</dbReference>